<name>A0ACC2TDH8_9FUNG</name>
<dbReference type="Proteomes" id="UP001165960">
    <property type="component" value="Unassembled WGS sequence"/>
</dbReference>
<sequence>MQGNMDGRQNFLVAGYFLYLAIGCGLSFYAWVGLTHSGCAAVTQYFSGGSATALEKAMVVAFMPGQLLLNLASDIYHLSLFPVLWMWRGAGNVSMYSSTTAFCLVNNIRVVAGVPPVGSGVKGDQIKTKVRRILATIPGGTEHAWSSLEEGMALVRRFSKHQKVAASIQHEYADAESRVGSLLTYAEGAIDQVFHGSSQLVQLARDAYEHYLANYPIIQPANDHGYAPTPLFEAALAEHAIAFKDLRKEVASILRDQLEMLRTVFQTKKDYKRMEAALAFIANNTMLEGSILSTSATRALKVDLRSQFHKEASHIIHEHVVMSMSNAETIQDALFYTAKAVLNDLQIIRQLPTLHTPINYAQLSEGAAVISIGTSPSANKGDVADFELMSIHSSTAHRHFNIPMLFDPRNAITPGTDLEEPWLMKSSSGTLNIRLTTPIIPCFIALHSPSPSQEPHPTSNPKHIEIWASTTSSQILLAKHTHPLQPDAINIINLNNPLPAIRKISFKVFTNHGNPNYTKIYQISVYGFPSNL</sequence>
<proteinExistence type="predicted"/>
<keyword evidence="2" id="KW-1185">Reference proteome</keyword>
<organism evidence="1 2">
    <name type="scientific">Entomophthora muscae</name>
    <dbReference type="NCBI Taxonomy" id="34485"/>
    <lineage>
        <taxon>Eukaryota</taxon>
        <taxon>Fungi</taxon>
        <taxon>Fungi incertae sedis</taxon>
        <taxon>Zoopagomycota</taxon>
        <taxon>Entomophthoromycotina</taxon>
        <taxon>Entomophthoromycetes</taxon>
        <taxon>Entomophthorales</taxon>
        <taxon>Entomophthoraceae</taxon>
        <taxon>Entomophthora</taxon>
    </lineage>
</organism>
<reference evidence="1" key="1">
    <citation type="submission" date="2022-04" db="EMBL/GenBank/DDBJ databases">
        <title>Genome of the entomopathogenic fungus Entomophthora muscae.</title>
        <authorList>
            <person name="Elya C."/>
            <person name="Lovett B.R."/>
            <person name="Lee E."/>
            <person name="Macias A.M."/>
            <person name="Hajek A.E."/>
            <person name="De Bivort B.L."/>
            <person name="Kasson M.T."/>
            <person name="De Fine Licht H.H."/>
            <person name="Stajich J.E."/>
        </authorList>
    </citation>
    <scope>NUCLEOTIDE SEQUENCE</scope>
    <source>
        <strain evidence="1">Berkeley</strain>
    </source>
</reference>
<comment type="caution">
    <text evidence="1">The sequence shown here is derived from an EMBL/GenBank/DDBJ whole genome shotgun (WGS) entry which is preliminary data.</text>
</comment>
<evidence type="ECO:0000313" key="2">
    <source>
        <dbReference type="Proteomes" id="UP001165960"/>
    </source>
</evidence>
<protein>
    <submittedName>
        <fullName evidence="1">Secreted beta-glucosidase sun1</fullName>
    </submittedName>
</protein>
<evidence type="ECO:0000313" key="1">
    <source>
        <dbReference type="EMBL" id="KAJ9072744.1"/>
    </source>
</evidence>
<gene>
    <name evidence="1" type="primary">SUN1</name>
    <name evidence="1" type="ORF">DSO57_1024137</name>
</gene>
<accession>A0ACC2TDH8</accession>
<dbReference type="EMBL" id="QTSX02002969">
    <property type="protein sequence ID" value="KAJ9072744.1"/>
    <property type="molecule type" value="Genomic_DNA"/>
</dbReference>